<comment type="caution">
    <text evidence="2">The sequence shown here is derived from an EMBL/GenBank/DDBJ whole genome shotgun (WGS) entry which is preliminary data.</text>
</comment>
<dbReference type="Gene3D" id="1.20.1280.50">
    <property type="match status" value="1"/>
</dbReference>
<evidence type="ECO:0000313" key="2">
    <source>
        <dbReference type="EMBL" id="KAK6943711.1"/>
    </source>
</evidence>
<organism evidence="2 3">
    <name type="scientific">Dillenia turbinata</name>
    <dbReference type="NCBI Taxonomy" id="194707"/>
    <lineage>
        <taxon>Eukaryota</taxon>
        <taxon>Viridiplantae</taxon>
        <taxon>Streptophyta</taxon>
        <taxon>Embryophyta</taxon>
        <taxon>Tracheophyta</taxon>
        <taxon>Spermatophyta</taxon>
        <taxon>Magnoliopsida</taxon>
        <taxon>eudicotyledons</taxon>
        <taxon>Gunneridae</taxon>
        <taxon>Pentapetalae</taxon>
        <taxon>Dilleniales</taxon>
        <taxon>Dilleniaceae</taxon>
        <taxon>Dillenia</taxon>
    </lineage>
</organism>
<keyword evidence="3" id="KW-1185">Reference proteome</keyword>
<dbReference type="Proteomes" id="UP001370490">
    <property type="component" value="Unassembled WGS sequence"/>
</dbReference>
<evidence type="ECO:0000313" key="3">
    <source>
        <dbReference type="Proteomes" id="UP001370490"/>
    </source>
</evidence>
<dbReference type="EMBL" id="JBAMMX010000003">
    <property type="protein sequence ID" value="KAK6943711.1"/>
    <property type="molecule type" value="Genomic_DNA"/>
</dbReference>
<dbReference type="Pfam" id="PF00646">
    <property type="entry name" value="F-box"/>
    <property type="match status" value="1"/>
</dbReference>
<sequence length="479" mass="54642">MEAKRFDLISRLPNEILHHVVSCLPLKEAVRTCSLSSSWKCLWAPFQVNLNFKLSEVSGEELEAEVKKILHTFLRHYDSHGICKCYSRSENGQKKFLEANGDLFFLAVKGVEKELHLNFSEVEEITSEFNLKLEVPPNAGFHNHSCFSSLKSLHLRSITHLTENLVSSLFTNCLVLESLMLENCSGLQSIDIKANDCLQSITVMDCPEMVSIILSAPSLKKFSYKGVILQIQLRNTVSLFDVLLDFEHVSSNYEFECEEILTLLASLKEVEMLSLSGWLLEWLCLAGVIFEWLEFQFSKLKVLHWTDSSMDKHKRDSLACFLNITPVLENLLIRASLKPFSTQASLNSNAKFINQSRISVSPPYINTFWHEPHLWVDYCSVRSNASRLENLRVVKLVGLANDEIQLQLMDLLLKKAIMLESITLTSLEKHSWRIFKVPQSQKKHSSKIYSRPMAFPPADGSLLCFTEDSCCHLQQGNSF</sequence>
<feature type="domain" description="F-box" evidence="1">
    <location>
        <begin position="12"/>
        <end position="52"/>
    </location>
</feature>
<dbReference type="InterPro" id="IPR053772">
    <property type="entry name" value="At1g61320/At1g61330-like"/>
</dbReference>
<dbReference type="PANTHER" id="PTHR34145:SF28">
    <property type="entry name" value="F-BOX DOMAIN-CONTAINING PROTEIN"/>
    <property type="match status" value="1"/>
</dbReference>
<proteinExistence type="predicted"/>
<dbReference type="InterPro" id="IPR032675">
    <property type="entry name" value="LRR_dom_sf"/>
</dbReference>
<name>A0AAN8ZMW2_9MAGN</name>
<dbReference type="InterPro" id="IPR036047">
    <property type="entry name" value="F-box-like_dom_sf"/>
</dbReference>
<accession>A0AAN8ZMW2</accession>
<dbReference type="SUPFAM" id="SSF81383">
    <property type="entry name" value="F-box domain"/>
    <property type="match status" value="1"/>
</dbReference>
<dbReference type="SMART" id="SM00256">
    <property type="entry name" value="FBOX"/>
    <property type="match status" value="1"/>
</dbReference>
<dbReference type="PANTHER" id="PTHR34145">
    <property type="entry name" value="OS02G0105600 PROTEIN"/>
    <property type="match status" value="1"/>
</dbReference>
<protein>
    <submittedName>
        <fullName evidence="2">F-box domain</fullName>
    </submittedName>
</protein>
<dbReference type="InterPro" id="IPR001810">
    <property type="entry name" value="F-box_dom"/>
</dbReference>
<dbReference type="Gene3D" id="3.80.10.10">
    <property type="entry name" value="Ribonuclease Inhibitor"/>
    <property type="match status" value="1"/>
</dbReference>
<evidence type="ECO:0000259" key="1">
    <source>
        <dbReference type="SMART" id="SM00256"/>
    </source>
</evidence>
<gene>
    <name evidence="2" type="ORF">RJ641_024813</name>
</gene>
<dbReference type="AlphaFoldDB" id="A0AAN8ZMW2"/>
<reference evidence="2 3" key="1">
    <citation type="submission" date="2023-12" db="EMBL/GenBank/DDBJ databases">
        <title>A high-quality genome assembly for Dillenia turbinata (Dilleniales).</title>
        <authorList>
            <person name="Chanderbali A."/>
        </authorList>
    </citation>
    <scope>NUCLEOTIDE SEQUENCE [LARGE SCALE GENOMIC DNA]</scope>
    <source>
        <strain evidence="2">LSX21</strain>
        <tissue evidence="2">Leaf</tissue>
    </source>
</reference>